<feature type="non-terminal residue" evidence="19">
    <location>
        <position position="1"/>
    </location>
</feature>
<organism evidence="19 20">
    <name type="scientific">Wuchereria bancrofti</name>
    <dbReference type="NCBI Taxonomy" id="6293"/>
    <lineage>
        <taxon>Eukaryota</taxon>
        <taxon>Metazoa</taxon>
        <taxon>Ecdysozoa</taxon>
        <taxon>Nematoda</taxon>
        <taxon>Chromadorea</taxon>
        <taxon>Rhabditida</taxon>
        <taxon>Spirurina</taxon>
        <taxon>Spiruromorpha</taxon>
        <taxon>Filarioidea</taxon>
        <taxon>Onchocercidae</taxon>
        <taxon>Wuchereria</taxon>
    </lineage>
</organism>
<evidence type="ECO:0000256" key="8">
    <source>
        <dbReference type="ARBA" id="ARBA00022776"/>
    </source>
</evidence>
<evidence type="ECO:0000256" key="3">
    <source>
        <dbReference type="ARBA" id="ARBA00022527"/>
    </source>
</evidence>
<dbReference type="Pfam" id="PF00069">
    <property type="entry name" value="Pkinase"/>
    <property type="match status" value="1"/>
</dbReference>
<dbReference type="InterPro" id="IPR011009">
    <property type="entry name" value="Kinase-like_dom_sf"/>
</dbReference>
<dbReference type="PANTHER" id="PTHR24056">
    <property type="entry name" value="CELL DIVISION PROTEIN KINASE"/>
    <property type="match status" value="1"/>
</dbReference>
<comment type="catalytic activity">
    <reaction evidence="13">
        <text>L-threonyl-[protein] + ATP = O-phospho-L-threonyl-[protein] + ADP + H(+)</text>
        <dbReference type="Rhea" id="RHEA:46608"/>
        <dbReference type="Rhea" id="RHEA-COMP:11060"/>
        <dbReference type="Rhea" id="RHEA-COMP:11605"/>
        <dbReference type="ChEBI" id="CHEBI:15378"/>
        <dbReference type="ChEBI" id="CHEBI:30013"/>
        <dbReference type="ChEBI" id="CHEBI:30616"/>
        <dbReference type="ChEBI" id="CHEBI:61977"/>
        <dbReference type="ChEBI" id="CHEBI:456216"/>
        <dbReference type="EC" id="2.7.11.22"/>
    </reaction>
</comment>
<dbReference type="GO" id="GO:0008353">
    <property type="term" value="F:RNA polymerase II CTD heptapeptide repeat kinase activity"/>
    <property type="evidence" value="ECO:0007669"/>
    <property type="project" value="UniProtKB-EC"/>
</dbReference>
<evidence type="ECO:0000256" key="17">
    <source>
        <dbReference type="RuleBase" id="RU000304"/>
    </source>
</evidence>
<reference evidence="20" key="1">
    <citation type="submission" date="2012-08" db="EMBL/GenBank/DDBJ databases">
        <title>The Genome Sequence of Wuchereria bancrofti.</title>
        <authorList>
            <person name="Nutman T.B."/>
            <person name="Fink D.L."/>
            <person name="Russ C."/>
            <person name="Young S."/>
            <person name="Zeng Q."/>
            <person name="Koehrsen M."/>
            <person name="Alvarado L."/>
            <person name="Berlin A."/>
            <person name="Chapman S.B."/>
            <person name="Chen Z."/>
            <person name="Freedman E."/>
            <person name="Gellesch M."/>
            <person name="Goldberg J."/>
            <person name="Griggs A."/>
            <person name="Gujja S."/>
            <person name="Heilman E.R."/>
            <person name="Heiman D."/>
            <person name="Hepburn T."/>
            <person name="Howarth C."/>
            <person name="Jen D."/>
            <person name="Larson L."/>
            <person name="Lewis B."/>
            <person name="Mehta T."/>
            <person name="Park D."/>
            <person name="Pearson M."/>
            <person name="Roberts A."/>
            <person name="Saif S."/>
            <person name="Shea T."/>
            <person name="Shenoy N."/>
            <person name="Sisk P."/>
            <person name="Stolte C."/>
            <person name="Sykes S."/>
            <person name="Walk T."/>
            <person name="White J."/>
            <person name="Yandava C."/>
            <person name="Haas B."/>
            <person name="Henn M.R."/>
            <person name="Nusbaum C."/>
            <person name="Birren B."/>
        </authorList>
    </citation>
    <scope>NUCLEOTIDE SEQUENCE [LARGE SCALE GENOMIC DNA]</scope>
    <source>
        <strain evidence="20">NA</strain>
    </source>
</reference>
<name>J9AVG1_WUCBA</name>
<comment type="subcellular location">
    <subcellularLocation>
        <location evidence="1">Nucleus</location>
    </subcellularLocation>
</comment>
<dbReference type="FunFam" id="3.30.200.20:FF:000375">
    <property type="entry name" value="Cell division related protein kinase 2"/>
    <property type="match status" value="1"/>
</dbReference>
<keyword evidence="12" id="KW-0131">Cell cycle</keyword>
<evidence type="ECO:0000256" key="2">
    <source>
        <dbReference type="ARBA" id="ARBA00006485"/>
    </source>
</evidence>
<dbReference type="GO" id="GO:0005524">
    <property type="term" value="F:ATP binding"/>
    <property type="evidence" value="ECO:0007669"/>
    <property type="project" value="UniProtKB-UniRule"/>
</dbReference>
<evidence type="ECO:0000256" key="14">
    <source>
        <dbReference type="ARBA" id="ARBA00048367"/>
    </source>
</evidence>
<evidence type="ECO:0000313" key="19">
    <source>
        <dbReference type="EMBL" id="EJW78505.1"/>
    </source>
</evidence>
<keyword evidence="8" id="KW-0498">Mitosis</keyword>
<dbReference type="GO" id="GO:0004693">
    <property type="term" value="F:cyclin-dependent protein serine/threonine kinase activity"/>
    <property type="evidence" value="ECO:0007669"/>
    <property type="project" value="UniProtKB-EC"/>
</dbReference>
<comment type="catalytic activity">
    <reaction evidence="14">
        <text>L-seryl-[protein] + ATP = O-phospho-L-seryl-[protein] + ADP + H(+)</text>
        <dbReference type="Rhea" id="RHEA:17989"/>
        <dbReference type="Rhea" id="RHEA-COMP:9863"/>
        <dbReference type="Rhea" id="RHEA-COMP:11604"/>
        <dbReference type="ChEBI" id="CHEBI:15378"/>
        <dbReference type="ChEBI" id="CHEBI:29999"/>
        <dbReference type="ChEBI" id="CHEBI:30616"/>
        <dbReference type="ChEBI" id="CHEBI:83421"/>
        <dbReference type="ChEBI" id="CHEBI:456216"/>
        <dbReference type="EC" id="2.7.11.22"/>
    </reaction>
</comment>
<feature type="binding site" evidence="16">
    <location>
        <position position="43"/>
    </location>
    <ligand>
        <name>ATP</name>
        <dbReference type="ChEBI" id="CHEBI:30616"/>
    </ligand>
</feature>
<evidence type="ECO:0000256" key="7">
    <source>
        <dbReference type="ARBA" id="ARBA00022741"/>
    </source>
</evidence>
<keyword evidence="10 16" id="KW-0067">ATP-binding</keyword>
<keyword evidence="6" id="KW-0808">Transferase</keyword>
<comment type="caution">
    <text evidence="19">The sequence shown here is derived from an EMBL/GenBank/DDBJ whole genome shotgun (WGS) entry which is preliminary data.</text>
</comment>
<dbReference type="InterPro" id="IPR000719">
    <property type="entry name" value="Prot_kinase_dom"/>
</dbReference>
<dbReference type="GO" id="GO:0007095">
    <property type="term" value="P:mitotic G2 DNA damage checkpoint signaling"/>
    <property type="evidence" value="ECO:0007669"/>
    <property type="project" value="TreeGrafter"/>
</dbReference>
<evidence type="ECO:0000256" key="9">
    <source>
        <dbReference type="ARBA" id="ARBA00022777"/>
    </source>
</evidence>
<evidence type="ECO:0000256" key="1">
    <source>
        <dbReference type="ARBA" id="ARBA00004123"/>
    </source>
</evidence>
<evidence type="ECO:0000313" key="20">
    <source>
        <dbReference type="Proteomes" id="UP000004810"/>
    </source>
</evidence>
<keyword evidence="9 19" id="KW-0418">Kinase</keyword>
<dbReference type="SMART" id="SM00220">
    <property type="entry name" value="S_TKc"/>
    <property type="match status" value="1"/>
</dbReference>
<evidence type="ECO:0000256" key="15">
    <source>
        <dbReference type="ARBA" id="ARBA00049280"/>
    </source>
</evidence>
<evidence type="ECO:0000256" key="6">
    <source>
        <dbReference type="ARBA" id="ARBA00022679"/>
    </source>
</evidence>
<keyword evidence="3 17" id="KW-0723">Serine/threonine-protein kinase</keyword>
<dbReference type="Proteomes" id="UP000004810">
    <property type="component" value="Unassembled WGS sequence"/>
</dbReference>
<gene>
    <name evidence="19" type="ORF">WUBG_10583</name>
</gene>
<evidence type="ECO:0000256" key="10">
    <source>
        <dbReference type="ARBA" id="ARBA00022840"/>
    </source>
</evidence>
<keyword evidence="11" id="KW-0539">Nucleus</keyword>
<evidence type="ECO:0000256" key="4">
    <source>
        <dbReference type="ARBA" id="ARBA00022553"/>
    </source>
</evidence>
<evidence type="ECO:0000256" key="5">
    <source>
        <dbReference type="ARBA" id="ARBA00022618"/>
    </source>
</evidence>
<protein>
    <submittedName>
        <fullName evidence="19">CMGC/CDK/CDC2 protein kinase</fullName>
    </submittedName>
</protein>
<keyword evidence="5" id="KW-0132">Cell division</keyword>
<proteinExistence type="inferred from homology"/>
<comment type="similarity">
    <text evidence="2">Belongs to the protein kinase superfamily. CMGC Ser/Thr protein kinase family. CDC2/CDKX subfamily.</text>
</comment>
<accession>J9AVG1</accession>
<evidence type="ECO:0000256" key="16">
    <source>
        <dbReference type="PROSITE-ProRule" id="PRU10141"/>
    </source>
</evidence>
<dbReference type="SUPFAM" id="SSF56112">
    <property type="entry name" value="Protein kinase-like (PK-like)"/>
    <property type="match status" value="1"/>
</dbReference>
<keyword evidence="4" id="KW-0597">Phosphoprotein</keyword>
<keyword evidence="7 16" id="KW-0547">Nucleotide-binding</keyword>
<dbReference type="InterPro" id="IPR050108">
    <property type="entry name" value="CDK"/>
</dbReference>
<dbReference type="PANTHER" id="PTHR24056:SF334">
    <property type="entry name" value="CYCLIN-DEPENDENT KINASE 1"/>
    <property type="match status" value="1"/>
</dbReference>
<dbReference type="PROSITE" id="PS00107">
    <property type="entry name" value="PROTEIN_KINASE_ATP"/>
    <property type="match status" value="1"/>
</dbReference>
<dbReference type="PROSITE" id="PS00108">
    <property type="entry name" value="PROTEIN_KINASE_ST"/>
    <property type="match status" value="1"/>
</dbReference>
<evidence type="ECO:0000256" key="11">
    <source>
        <dbReference type="ARBA" id="ARBA00023242"/>
    </source>
</evidence>
<dbReference type="PROSITE" id="PS50011">
    <property type="entry name" value="PROTEIN_KINASE_DOM"/>
    <property type="match status" value="1"/>
</dbReference>
<dbReference type="GO" id="GO:0005634">
    <property type="term" value="C:nucleus"/>
    <property type="evidence" value="ECO:0007669"/>
    <property type="project" value="UniProtKB-SubCell"/>
</dbReference>
<dbReference type="InterPro" id="IPR017441">
    <property type="entry name" value="Protein_kinase_ATP_BS"/>
</dbReference>
<dbReference type="InterPro" id="IPR008271">
    <property type="entry name" value="Ser/Thr_kinase_AS"/>
</dbReference>
<comment type="catalytic activity">
    <reaction evidence="15">
        <text>[DNA-directed RNA polymerase] + ATP = phospho-[DNA-directed RNA polymerase] + ADP + H(+)</text>
        <dbReference type="Rhea" id="RHEA:10216"/>
        <dbReference type="Rhea" id="RHEA-COMP:11321"/>
        <dbReference type="Rhea" id="RHEA-COMP:11322"/>
        <dbReference type="ChEBI" id="CHEBI:15378"/>
        <dbReference type="ChEBI" id="CHEBI:30616"/>
        <dbReference type="ChEBI" id="CHEBI:43176"/>
        <dbReference type="ChEBI" id="CHEBI:68546"/>
        <dbReference type="ChEBI" id="CHEBI:456216"/>
        <dbReference type="EC" id="2.7.11.23"/>
    </reaction>
</comment>
<dbReference type="GO" id="GO:0000086">
    <property type="term" value="P:G2/M transition of mitotic cell cycle"/>
    <property type="evidence" value="ECO:0007669"/>
    <property type="project" value="TreeGrafter"/>
</dbReference>
<evidence type="ECO:0000256" key="12">
    <source>
        <dbReference type="ARBA" id="ARBA00023306"/>
    </source>
</evidence>
<dbReference type="Gene3D" id="3.30.200.20">
    <property type="entry name" value="Phosphorylase Kinase, domain 1"/>
    <property type="match status" value="1"/>
</dbReference>
<dbReference type="AlphaFoldDB" id="J9AVG1"/>
<dbReference type="GO" id="GO:0051301">
    <property type="term" value="P:cell division"/>
    <property type="evidence" value="ECO:0007669"/>
    <property type="project" value="UniProtKB-KW"/>
</dbReference>
<evidence type="ECO:0000256" key="13">
    <source>
        <dbReference type="ARBA" id="ARBA00047811"/>
    </source>
</evidence>
<sequence>PDTVEEEWDIFNDYGQLEKIGEGAYGIVYKAIDLQSQETVAIKMVRLEYEEEGIPVSSLREITLLRELKHPNVVYLGRVILDVSYIFLVFEYISMDLRDYINLLPDGVTMNRTEQKTFLYQILRGVCYCHQRRIMHRDLKPQNLLVSAEGIIKLADFGLARAVGVPVRAYTHEVNLFAFSFNNSIS</sequence>
<evidence type="ECO:0000259" key="18">
    <source>
        <dbReference type="PROSITE" id="PS50011"/>
    </source>
</evidence>
<dbReference type="EMBL" id="ADBV01006482">
    <property type="protein sequence ID" value="EJW78505.1"/>
    <property type="molecule type" value="Genomic_DNA"/>
</dbReference>
<feature type="domain" description="Protein kinase" evidence="18">
    <location>
        <begin position="14"/>
        <end position="186"/>
    </location>
</feature>
<dbReference type="Gene3D" id="1.10.510.10">
    <property type="entry name" value="Transferase(Phosphotransferase) domain 1"/>
    <property type="match status" value="1"/>
</dbReference>